<dbReference type="GO" id="GO:0015074">
    <property type="term" value="P:DNA integration"/>
    <property type="evidence" value="ECO:0007669"/>
    <property type="project" value="InterPro"/>
</dbReference>
<keyword evidence="2" id="KW-0548">Nucleotidyltransferase</keyword>
<proteinExistence type="predicted"/>
<dbReference type="GO" id="GO:0004519">
    <property type="term" value="F:endonuclease activity"/>
    <property type="evidence" value="ECO:0007669"/>
    <property type="project" value="UniProtKB-KW"/>
</dbReference>
<dbReference type="GO" id="GO:0003676">
    <property type="term" value="F:nucleic acid binding"/>
    <property type="evidence" value="ECO:0007669"/>
    <property type="project" value="InterPro"/>
</dbReference>
<reference evidence="13" key="1">
    <citation type="submission" date="2019-11" db="EMBL/GenBank/DDBJ databases">
        <authorList>
            <person name="Liu Y."/>
            <person name="Hou J."/>
            <person name="Li T.-Q."/>
            <person name="Guan C.-H."/>
            <person name="Wu X."/>
            <person name="Wu H.-Z."/>
            <person name="Ling F."/>
            <person name="Zhang R."/>
            <person name="Shi X.-G."/>
            <person name="Ren J.-P."/>
            <person name="Chen E.-F."/>
            <person name="Sun J.-M."/>
        </authorList>
    </citation>
    <scope>NUCLEOTIDE SEQUENCE</scope>
    <source>
        <strain evidence="13">Adult_tree_wgs_1</strain>
        <tissue evidence="13">Leaves</tissue>
    </source>
</reference>
<dbReference type="InterPro" id="IPR001969">
    <property type="entry name" value="Aspartic_peptidase_AS"/>
</dbReference>
<organism evidence="13 14">
    <name type="scientific">Rhododendron simsii</name>
    <name type="common">Sims's rhododendron</name>
    <dbReference type="NCBI Taxonomy" id="118357"/>
    <lineage>
        <taxon>Eukaryota</taxon>
        <taxon>Viridiplantae</taxon>
        <taxon>Streptophyta</taxon>
        <taxon>Embryophyta</taxon>
        <taxon>Tracheophyta</taxon>
        <taxon>Spermatophyta</taxon>
        <taxon>Magnoliopsida</taxon>
        <taxon>eudicotyledons</taxon>
        <taxon>Gunneridae</taxon>
        <taxon>Pentapetalae</taxon>
        <taxon>asterids</taxon>
        <taxon>Ericales</taxon>
        <taxon>Ericaceae</taxon>
        <taxon>Ericoideae</taxon>
        <taxon>Rhodoreae</taxon>
        <taxon>Rhododendron</taxon>
    </lineage>
</organism>
<comment type="caution">
    <text evidence="13">The sequence shown here is derived from an EMBL/GenBank/DDBJ whole genome shotgun (WGS) entry which is preliminary data.</text>
</comment>
<dbReference type="PANTHER" id="PTHR11439:SF467">
    <property type="entry name" value="INTEGRASE CATALYTIC DOMAIN-CONTAINING PROTEIN"/>
    <property type="match status" value="1"/>
</dbReference>
<feature type="region of interest" description="Disordered" evidence="11">
    <location>
        <begin position="531"/>
        <end position="574"/>
    </location>
</feature>
<evidence type="ECO:0000256" key="3">
    <source>
        <dbReference type="ARBA" id="ARBA00022722"/>
    </source>
</evidence>
<dbReference type="PROSITE" id="PS50994">
    <property type="entry name" value="INTEGRASE"/>
    <property type="match status" value="1"/>
</dbReference>
<dbReference type="GO" id="GO:0003964">
    <property type="term" value="F:RNA-directed DNA polymerase activity"/>
    <property type="evidence" value="ECO:0007669"/>
    <property type="project" value="UniProtKB-KW"/>
</dbReference>
<dbReference type="InterPro" id="IPR025724">
    <property type="entry name" value="GAG-pre-integrase_dom"/>
</dbReference>
<evidence type="ECO:0000256" key="1">
    <source>
        <dbReference type="ARBA" id="ARBA00022679"/>
    </source>
</evidence>
<dbReference type="InterPro" id="IPR001584">
    <property type="entry name" value="Integrase_cat-core"/>
</dbReference>
<keyword evidence="14" id="KW-1185">Reference proteome</keyword>
<evidence type="ECO:0000256" key="5">
    <source>
        <dbReference type="ARBA" id="ARBA00022801"/>
    </source>
</evidence>
<evidence type="ECO:0000259" key="12">
    <source>
        <dbReference type="PROSITE" id="PS50994"/>
    </source>
</evidence>
<dbReference type="GO" id="GO:0004190">
    <property type="term" value="F:aspartic-type endopeptidase activity"/>
    <property type="evidence" value="ECO:0007669"/>
    <property type="project" value="InterPro"/>
</dbReference>
<dbReference type="PANTHER" id="PTHR11439">
    <property type="entry name" value="GAG-POL-RELATED RETROTRANSPOSON"/>
    <property type="match status" value="1"/>
</dbReference>
<evidence type="ECO:0000256" key="8">
    <source>
        <dbReference type="ARBA" id="ARBA00032154"/>
    </source>
</evidence>
<name>A0A834GPJ6_RHOSS</name>
<dbReference type="Pfam" id="PF07727">
    <property type="entry name" value="RVT_2"/>
    <property type="match status" value="1"/>
</dbReference>
<keyword evidence="6" id="KW-0695">RNA-directed DNA polymerase</keyword>
<dbReference type="InterPro" id="IPR054722">
    <property type="entry name" value="PolX-like_BBD"/>
</dbReference>
<dbReference type="SUPFAM" id="SSF53098">
    <property type="entry name" value="Ribonuclease H-like"/>
    <property type="match status" value="1"/>
</dbReference>
<evidence type="ECO:0000256" key="2">
    <source>
        <dbReference type="ARBA" id="ARBA00022695"/>
    </source>
</evidence>
<protein>
    <recommendedName>
        <fullName evidence="7">Gag-Pol-p199</fullName>
    </recommendedName>
    <alternativeName>
        <fullName evidence="8">TY1A-TY1B</fullName>
    </alternativeName>
    <alternativeName>
        <fullName evidence="9">p190</fullName>
    </alternativeName>
</protein>
<dbReference type="Proteomes" id="UP000626092">
    <property type="component" value="Unassembled WGS sequence"/>
</dbReference>
<evidence type="ECO:0000256" key="6">
    <source>
        <dbReference type="ARBA" id="ARBA00022918"/>
    </source>
</evidence>
<evidence type="ECO:0000256" key="7">
    <source>
        <dbReference type="ARBA" id="ARBA00030524"/>
    </source>
</evidence>
<dbReference type="Pfam" id="PF22936">
    <property type="entry name" value="Pol_BBD"/>
    <property type="match status" value="1"/>
</dbReference>
<dbReference type="PROSITE" id="PS00141">
    <property type="entry name" value="ASP_PROTEASE"/>
    <property type="match status" value="1"/>
</dbReference>
<dbReference type="AlphaFoldDB" id="A0A834GPJ6"/>
<evidence type="ECO:0000256" key="10">
    <source>
        <dbReference type="ARBA" id="ARBA00057243"/>
    </source>
</evidence>
<dbReference type="CDD" id="cd09272">
    <property type="entry name" value="RNase_HI_RT_Ty1"/>
    <property type="match status" value="1"/>
</dbReference>
<keyword evidence="1" id="KW-0808">Transferase</keyword>
<evidence type="ECO:0000256" key="11">
    <source>
        <dbReference type="SAM" id="MobiDB-lite"/>
    </source>
</evidence>
<dbReference type="OrthoDB" id="1712839at2759"/>
<keyword evidence="5" id="KW-0378">Hydrolase</keyword>
<evidence type="ECO:0000256" key="9">
    <source>
        <dbReference type="ARBA" id="ARBA00033113"/>
    </source>
</evidence>
<evidence type="ECO:0000256" key="4">
    <source>
        <dbReference type="ARBA" id="ARBA00022759"/>
    </source>
</evidence>
<dbReference type="EMBL" id="WJXA01000007">
    <property type="protein sequence ID" value="KAF7137709.1"/>
    <property type="molecule type" value="Genomic_DNA"/>
</dbReference>
<keyword evidence="3" id="KW-0540">Nuclease</keyword>
<evidence type="ECO:0000313" key="13">
    <source>
        <dbReference type="EMBL" id="KAF7137709.1"/>
    </source>
</evidence>
<dbReference type="InterPro" id="IPR012337">
    <property type="entry name" value="RNaseH-like_sf"/>
</dbReference>
<comment type="function">
    <text evidence="10">Capsid protein (CA) is the structural component of the virus-like particle (VLP), forming the shell that encapsulates the retrotransposons dimeric RNA genome. The particles are assembled from trimer-clustered units and there are holes in the capsid shells that allow for the diffusion of macromolecules. CA also has nucleocapsid-like chaperone activity, promoting primer tRNA(i)-Met annealing to the multipartite primer-binding site (PBS), dimerization of Ty1 RNA and initiation of reverse transcription.</text>
</comment>
<dbReference type="InterPro" id="IPR036397">
    <property type="entry name" value="RNaseH_sf"/>
</dbReference>
<evidence type="ECO:0000313" key="14">
    <source>
        <dbReference type="Proteomes" id="UP000626092"/>
    </source>
</evidence>
<sequence length="1217" mass="137352">MDTNRALSNTKIIGEDICLVDSGTTHTILRDNKYFKQLTKVQANVNTISGSANLIEGSGRANIVLTNGTNLSIDNALYSTRSRRNLLSFKDIRRNGYHIETISEGKKEYLRIASYVTGQKLVLETLSAFSSGLYYTTIRTIQSYAVMHQKCTNPKLFMLWHDRLGHPGSIMMRRIVENSHGHPLKNQKILLPSNYPCTACSQGKLITRPSLSKVIVESPSFLQRIQGDICGPIHPPSGPFRYFMILIDASTRWSHTCLLSTRNIAFAKLLAQIIRLRAQFSDYPIKTIRLDNAGEFTSQTFNDYCMSIGIDVEHPVAHTHTQNGLAESFIKRLQLIARPLLMKTKLPVSTWGHAILHAASLIRVRPTAYHKYSPTQLVLGQQPNISHLRVFGCAVYVPITPPQRTKMGPQRRLGIYVGFDSPSIIRYLEPLTGDVFKARFEDCHFDESVFPPLGGDKLQPEAQREIIWNASTLSHLDPRTNQCELEVQRIIHLQSIANRLPDAFTDTKRVTKSHIPAANIPARIEVPVGQTTCTTADESKTRQKRGRPVGAKDKFPRKRKIQDKETDAPEVAGTLEETKLTNARASEEAKPTGQANERMNLPIFSRKFESPEEKSPEEEQVPTNNEITIHYMNTREILDRNKTVVDNVFSFKVALTITRSNENITGSNEESEPQTVEECRHRNDWPMWKGAIQAELNSLAKREVFGPVVETPEGIQPVGYKWVFVRKCNEKNEVVRYKARLVAQGFSQRPGIDYEETYSPVMDGITFRFLISLVVTECLDMRLMDVVTAYLYGSLDADIYMKIPEGYAMPEACNSKPRSVYSLKLQKSLYGLKQSGRMWYKRLSDYLLKEGYENDLICPCIFTKKSNSGFAIIAVYVDDLNLVGTPEELIKTAEYLKREFEMKDLGKTKFCLGLQIEHLPNGILVHQSAYTEKVLKQFYMDKAHPLSTPMVVRSLDVNKDPFRPLEEGEDILGPEVPYMSAIGALMYLANCTRPDIAFSVNLLARYSSAPTQRHWKGIKHIFRYLRGTIDLGLFYSNGSASQLIGYADAGYLSDPHKARSQTGYVFTCGGAAISWRSVKQTLTATSSNHSEIIAIHETSRECVWLRSMIQHIREKCGLSSIKDCPTILYEDNAACITQIKGGYIKGDRTKHISPKFFYTHDLQKNGDIDVQQIRSSDNLADLFTKALPTTTFKKLVANIGMRRLKNLSSSVEGESTT</sequence>
<feature type="domain" description="Integrase catalytic" evidence="12">
    <location>
        <begin position="215"/>
        <end position="382"/>
    </location>
</feature>
<accession>A0A834GPJ6</accession>
<dbReference type="Gene3D" id="3.30.420.10">
    <property type="entry name" value="Ribonuclease H-like superfamily/Ribonuclease H"/>
    <property type="match status" value="1"/>
</dbReference>
<dbReference type="InterPro" id="IPR013103">
    <property type="entry name" value="RVT_2"/>
</dbReference>
<gene>
    <name evidence="13" type="ORF">RHSIM_Rhsim07G0041900</name>
</gene>
<keyword evidence="4" id="KW-0255">Endonuclease</keyword>
<dbReference type="GO" id="GO:0006508">
    <property type="term" value="P:proteolysis"/>
    <property type="evidence" value="ECO:0007669"/>
    <property type="project" value="InterPro"/>
</dbReference>
<dbReference type="Pfam" id="PF13976">
    <property type="entry name" value="gag_pre-integrs"/>
    <property type="match status" value="1"/>
</dbReference>